<sequence>MIKHDIEVVVDNATTHTALTVKLDDFREKKLDDIKKTLVDHPAFKPTNKLEILGTKYGIKVIFLPKYYCELNPIEGLWCYQKQFIRRN</sequence>
<evidence type="ECO:0000259" key="1">
    <source>
        <dbReference type="Pfam" id="PF13358"/>
    </source>
</evidence>
<dbReference type="OrthoDB" id="2266637at2759"/>
<dbReference type="Proteomes" id="UP000276133">
    <property type="component" value="Unassembled WGS sequence"/>
</dbReference>
<dbReference type="InterPro" id="IPR036397">
    <property type="entry name" value="RNaseH_sf"/>
</dbReference>
<dbReference type="Pfam" id="PF13358">
    <property type="entry name" value="DDE_3"/>
    <property type="match status" value="1"/>
</dbReference>
<dbReference type="EMBL" id="REGN01006808">
    <property type="protein sequence ID" value="RNA08231.1"/>
    <property type="molecule type" value="Genomic_DNA"/>
</dbReference>
<gene>
    <name evidence="2" type="ORF">BpHYR1_003934</name>
</gene>
<dbReference type="InterPro" id="IPR038717">
    <property type="entry name" value="Tc1-like_DDE_dom"/>
</dbReference>
<evidence type="ECO:0000313" key="2">
    <source>
        <dbReference type="EMBL" id="RNA08231.1"/>
    </source>
</evidence>
<proteinExistence type="predicted"/>
<name>A0A3M7QB75_BRAPC</name>
<dbReference type="Gene3D" id="3.30.420.10">
    <property type="entry name" value="Ribonuclease H-like superfamily/Ribonuclease H"/>
    <property type="match status" value="1"/>
</dbReference>
<accession>A0A3M7QB75</accession>
<feature type="domain" description="Tc1-like transposase DDE" evidence="1">
    <location>
        <begin position="5"/>
        <end position="85"/>
    </location>
</feature>
<reference evidence="2 3" key="1">
    <citation type="journal article" date="2018" name="Sci. Rep.">
        <title>Genomic signatures of local adaptation to the degree of environmental predictability in rotifers.</title>
        <authorList>
            <person name="Franch-Gras L."/>
            <person name="Hahn C."/>
            <person name="Garcia-Roger E.M."/>
            <person name="Carmona M.J."/>
            <person name="Serra M."/>
            <person name="Gomez A."/>
        </authorList>
    </citation>
    <scope>NUCLEOTIDE SEQUENCE [LARGE SCALE GENOMIC DNA]</scope>
    <source>
        <strain evidence="2">HYR1</strain>
    </source>
</reference>
<dbReference type="GO" id="GO:0003676">
    <property type="term" value="F:nucleic acid binding"/>
    <property type="evidence" value="ECO:0007669"/>
    <property type="project" value="InterPro"/>
</dbReference>
<comment type="caution">
    <text evidence="2">The sequence shown here is derived from an EMBL/GenBank/DDBJ whole genome shotgun (WGS) entry which is preliminary data.</text>
</comment>
<evidence type="ECO:0000313" key="3">
    <source>
        <dbReference type="Proteomes" id="UP000276133"/>
    </source>
</evidence>
<keyword evidence="3" id="KW-1185">Reference proteome</keyword>
<organism evidence="2 3">
    <name type="scientific">Brachionus plicatilis</name>
    <name type="common">Marine rotifer</name>
    <name type="synonym">Brachionus muelleri</name>
    <dbReference type="NCBI Taxonomy" id="10195"/>
    <lineage>
        <taxon>Eukaryota</taxon>
        <taxon>Metazoa</taxon>
        <taxon>Spiralia</taxon>
        <taxon>Gnathifera</taxon>
        <taxon>Rotifera</taxon>
        <taxon>Eurotatoria</taxon>
        <taxon>Monogononta</taxon>
        <taxon>Pseudotrocha</taxon>
        <taxon>Ploima</taxon>
        <taxon>Brachionidae</taxon>
        <taxon>Brachionus</taxon>
    </lineage>
</organism>
<dbReference type="AlphaFoldDB" id="A0A3M7QB75"/>
<protein>
    <recommendedName>
        <fullName evidence="1">Tc1-like transposase DDE domain-containing protein</fullName>
    </recommendedName>
</protein>